<protein>
    <recommendedName>
        <fullName evidence="3">Lipoprotein</fullName>
    </recommendedName>
</protein>
<organism evidence="1 2">
    <name type="scientific">Thalassobacillus devorans</name>
    <dbReference type="NCBI Taxonomy" id="279813"/>
    <lineage>
        <taxon>Bacteria</taxon>
        <taxon>Bacillati</taxon>
        <taxon>Bacillota</taxon>
        <taxon>Bacilli</taxon>
        <taxon>Bacillales</taxon>
        <taxon>Bacillaceae</taxon>
        <taxon>Thalassobacillus</taxon>
    </lineage>
</organism>
<dbReference type="Proteomes" id="UP000619534">
    <property type="component" value="Unassembled WGS sequence"/>
</dbReference>
<dbReference type="EMBL" id="BMCJ01000001">
    <property type="protein sequence ID" value="GGC79399.1"/>
    <property type="molecule type" value="Genomic_DNA"/>
</dbReference>
<evidence type="ECO:0000313" key="1">
    <source>
        <dbReference type="EMBL" id="GGC79399.1"/>
    </source>
</evidence>
<accession>A0ABQ1NKE2</accession>
<dbReference type="RefSeq" id="WP_062445457.1">
    <property type="nucleotide sequence ID" value="NZ_BMCJ01000001.1"/>
</dbReference>
<proteinExistence type="predicted"/>
<sequence length="241" mass="27213">MKHMLIFLLVSIILVIGGCSSESSKATEDMEVVKENVTTKAKGDEQEKTKPPHKYQVQLGENTFTIDLKKHSILNNFVSTSKDPQAKLETMKFIPVTMNEHADKALIEFACYENRCSYILIDFSKETSILLADLAKLEQVQVSHDNQMAIKFGRTNQDGVTTHHVEVVDLSNLEEKTLTIDDENFPEATYQAYQFPIENMGWTSTSELTIDIPRVEDYASYNLENWKAKGAPATTITLTIN</sequence>
<reference evidence="2" key="1">
    <citation type="journal article" date="2019" name="Int. J. Syst. Evol. Microbiol.">
        <title>The Global Catalogue of Microorganisms (GCM) 10K type strain sequencing project: providing services to taxonomists for standard genome sequencing and annotation.</title>
        <authorList>
            <consortium name="The Broad Institute Genomics Platform"/>
            <consortium name="The Broad Institute Genome Sequencing Center for Infectious Disease"/>
            <person name="Wu L."/>
            <person name="Ma J."/>
        </authorList>
    </citation>
    <scope>NUCLEOTIDE SEQUENCE [LARGE SCALE GENOMIC DNA]</scope>
    <source>
        <strain evidence="2">CCM 7282</strain>
    </source>
</reference>
<evidence type="ECO:0008006" key="3">
    <source>
        <dbReference type="Google" id="ProtNLM"/>
    </source>
</evidence>
<keyword evidence="2" id="KW-1185">Reference proteome</keyword>
<evidence type="ECO:0000313" key="2">
    <source>
        <dbReference type="Proteomes" id="UP000619534"/>
    </source>
</evidence>
<dbReference type="PROSITE" id="PS51257">
    <property type="entry name" value="PROKAR_LIPOPROTEIN"/>
    <property type="match status" value="1"/>
</dbReference>
<comment type="caution">
    <text evidence="1">The sequence shown here is derived from an EMBL/GenBank/DDBJ whole genome shotgun (WGS) entry which is preliminary data.</text>
</comment>
<gene>
    <name evidence="1" type="ORF">GCM10007216_07340</name>
</gene>
<name>A0ABQ1NKE2_9BACI</name>